<evidence type="ECO:0000256" key="5">
    <source>
        <dbReference type="ARBA" id="ARBA00023136"/>
    </source>
</evidence>
<comment type="subcellular location">
    <subcellularLocation>
        <location evidence="1">Membrane</location>
        <topology evidence="1">Multi-pass membrane protein</topology>
    </subcellularLocation>
</comment>
<feature type="transmembrane region" description="Helical" evidence="7">
    <location>
        <begin position="53"/>
        <end position="73"/>
    </location>
</feature>
<dbReference type="GO" id="GO:0015031">
    <property type="term" value="P:protein transport"/>
    <property type="evidence" value="ECO:0007669"/>
    <property type="project" value="InterPro"/>
</dbReference>
<accession>A0A8C9SSJ7</accession>
<dbReference type="OrthoDB" id="10042652at2759"/>
<evidence type="ECO:0000256" key="3">
    <source>
        <dbReference type="ARBA" id="ARBA00022692"/>
    </source>
</evidence>
<reference evidence="8 9" key="1">
    <citation type="submission" date="2019-04" db="EMBL/GenBank/DDBJ databases">
        <authorList>
            <consortium name="Wellcome Sanger Institute Data Sharing"/>
        </authorList>
    </citation>
    <scope>NUCLEOTIDE SEQUENCE [LARGE SCALE GENOMIC DNA]</scope>
</reference>
<keyword evidence="5 7" id="KW-0472">Membrane</keyword>
<dbReference type="GeneTree" id="ENSGT00390000008240"/>
<dbReference type="InterPro" id="IPR018469">
    <property type="entry name" value="Dual_oxidase_maturation_fac"/>
</dbReference>
<protein>
    <submittedName>
        <fullName evidence="8">Dual oxidase 2</fullName>
    </submittedName>
</protein>
<sequence>MTFYDGIYPFYPRQRTPFIFSLDLLTVILVFLVLAGTFCLILPGIRGKSRLFWMFRILLSLFIGAVIVAVNFSRDWATGGVKANTTYKSFSSAVVHADVGLWVGLSGINVTLKGDPVNQLNETINYNEMFQWTNILDEDYAEALERGLPSPILYIAEKFTLNSPCGLYHQYRYAGRYTSATLWTAFCCWLIANILFSMPVIFYAGCMMVTTGAFIFFSLASFATIQNIPPCNFTMGAVSMEAGFAKGTLGFAGLLCTLLGLLVVILDSVVPETLREAFGVSGDVEGEQPALGKQYLNPGFVEGKDINTHLHGDFKVSLSSRKVNLIL</sequence>
<feature type="transmembrane region" description="Helical" evidence="7">
    <location>
        <begin position="177"/>
        <end position="196"/>
    </location>
</feature>
<feature type="transmembrane region" description="Helical" evidence="7">
    <location>
        <begin position="18"/>
        <end position="41"/>
    </location>
</feature>
<evidence type="ECO:0000256" key="1">
    <source>
        <dbReference type="ARBA" id="ARBA00004141"/>
    </source>
</evidence>
<keyword evidence="6" id="KW-0325">Glycoprotein</keyword>
<dbReference type="Pfam" id="PF10204">
    <property type="entry name" value="DuoxA"/>
    <property type="match status" value="1"/>
</dbReference>
<dbReference type="PANTHER" id="PTHR31158">
    <property type="entry name" value="DUAL OXIDASE 2"/>
    <property type="match status" value="1"/>
</dbReference>
<reference evidence="8" key="3">
    <citation type="submission" date="2025-09" db="UniProtKB">
        <authorList>
            <consortium name="Ensembl"/>
        </authorList>
    </citation>
    <scope>IDENTIFICATION</scope>
</reference>
<dbReference type="Proteomes" id="UP000694397">
    <property type="component" value="Chromosome 11"/>
</dbReference>
<dbReference type="AlphaFoldDB" id="A0A8C9SSJ7"/>
<dbReference type="PANTHER" id="PTHR31158:SF1">
    <property type="entry name" value="DOXA1 FACTOR-RELATED"/>
    <property type="match status" value="1"/>
</dbReference>
<keyword evidence="9" id="KW-1185">Reference proteome</keyword>
<evidence type="ECO:0000256" key="6">
    <source>
        <dbReference type="ARBA" id="ARBA00023180"/>
    </source>
</evidence>
<evidence type="ECO:0000256" key="2">
    <source>
        <dbReference type="ARBA" id="ARBA00009816"/>
    </source>
</evidence>
<evidence type="ECO:0000256" key="7">
    <source>
        <dbReference type="SAM" id="Phobius"/>
    </source>
</evidence>
<reference evidence="8" key="2">
    <citation type="submission" date="2025-08" db="UniProtKB">
        <authorList>
            <consortium name="Ensembl"/>
        </authorList>
    </citation>
    <scope>IDENTIFICATION</scope>
</reference>
<proteinExistence type="inferred from homology"/>
<evidence type="ECO:0000313" key="9">
    <source>
        <dbReference type="Proteomes" id="UP000694397"/>
    </source>
</evidence>
<evidence type="ECO:0000313" key="8">
    <source>
        <dbReference type="Ensembl" id="ENSSFOP00015037816.1"/>
    </source>
</evidence>
<feature type="transmembrane region" description="Helical" evidence="7">
    <location>
        <begin position="202"/>
        <end position="223"/>
    </location>
</feature>
<dbReference type="GO" id="GO:0005789">
    <property type="term" value="C:endoplasmic reticulum membrane"/>
    <property type="evidence" value="ECO:0007669"/>
    <property type="project" value="InterPro"/>
</dbReference>
<name>A0A8C9SSJ7_SCLFO</name>
<keyword evidence="3 7" id="KW-0812">Transmembrane</keyword>
<comment type="similarity">
    <text evidence="2">Belongs to the DUOXA family.</text>
</comment>
<gene>
    <name evidence="8" type="primary">duoxa2</name>
</gene>
<organism evidence="8 9">
    <name type="scientific">Scleropages formosus</name>
    <name type="common">Asian bonytongue</name>
    <name type="synonym">Osteoglossum formosum</name>
    <dbReference type="NCBI Taxonomy" id="113540"/>
    <lineage>
        <taxon>Eukaryota</taxon>
        <taxon>Metazoa</taxon>
        <taxon>Chordata</taxon>
        <taxon>Craniata</taxon>
        <taxon>Vertebrata</taxon>
        <taxon>Euteleostomi</taxon>
        <taxon>Actinopterygii</taxon>
        <taxon>Neopterygii</taxon>
        <taxon>Teleostei</taxon>
        <taxon>Osteoglossocephala</taxon>
        <taxon>Osteoglossomorpha</taxon>
        <taxon>Osteoglossiformes</taxon>
        <taxon>Osteoglossidae</taxon>
        <taxon>Scleropages</taxon>
    </lineage>
</organism>
<feature type="transmembrane region" description="Helical" evidence="7">
    <location>
        <begin position="244"/>
        <end position="266"/>
    </location>
</feature>
<evidence type="ECO:0000256" key="4">
    <source>
        <dbReference type="ARBA" id="ARBA00022989"/>
    </source>
</evidence>
<keyword evidence="4 7" id="KW-1133">Transmembrane helix</keyword>
<dbReference type="Ensembl" id="ENSSFOT00015038234.2">
    <property type="protein sequence ID" value="ENSSFOP00015037816.1"/>
    <property type="gene ID" value="ENSSFOG00015024073.2"/>
</dbReference>